<name>A0A127VAL1_9SPHI</name>
<dbReference type="AlphaFoldDB" id="A0A127VAL1"/>
<sequence length="120" mass="13822">MIPTNKNYFVYPDCIDGRKSFNGLTGIIRSELQRDPAGGDVYIFVSRSRQSIKLLFWEHGGFVIYYKKMDNGSFEVPPLRADGQGRHISEIQLLQVIRGIEFQKEKQRGNVRKTTLALEQ</sequence>
<protein>
    <recommendedName>
        <fullName evidence="4">Transposase</fullName>
    </recommendedName>
</protein>
<evidence type="ECO:0008006" key="4">
    <source>
        <dbReference type="Google" id="ProtNLM"/>
    </source>
</evidence>
<evidence type="ECO:0000313" key="2">
    <source>
        <dbReference type="EMBL" id="AMP98977.1"/>
    </source>
</evidence>
<dbReference type="PATRIC" id="fig|188932.3.peg.1395"/>
<keyword evidence="3" id="KW-1185">Reference proteome</keyword>
<dbReference type="Proteomes" id="UP000071561">
    <property type="component" value="Chromosome"/>
</dbReference>
<gene>
    <name evidence="1" type="ORF">AY601_1341</name>
    <name evidence="2" type="ORF">AY601_2076</name>
</gene>
<dbReference type="InterPro" id="IPR008878">
    <property type="entry name" value="Transposase_IS66_Orf2"/>
</dbReference>
<evidence type="ECO:0000313" key="3">
    <source>
        <dbReference type="Proteomes" id="UP000071561"/>
    </source>
</evidence>
<organism evidence="1 3">
    <name type="scientific">Pedobacter cryoconitis</name>
    <dbReference type="NCBI Taxonomy" id="188932"/>
    <lineage>
        <taxon>Bacteria</taxon>
        <taxon>Pseudomonadati</taxon>
        <taxon>Bacteroidota</taxon>
        <taxon>Sphingobacteriia</taxon>
        <taxon>Sphingobacteriales</taxon>
        <taxon>Sphingobacteriaceae</taxon>
        <taxon>Pedobacter</taxon>
    </lineage>
</organism>
<accession>A0A127VAL1</accession>
<reference evidence="1 3" key="1">
    <citation type="submission" date="2016-03" db="EMBL/GenBank/DDBJ databases">
        <title>Complete genome sequence of Pedobacter cryoconitis PAMC 27485.</title>
        <authorList>
            <person name="Lee J."/>
            <person name="Kim O.-S."/>
        </authorList>
    </citation>
    <scope>NUCLEOTIDE SEQUENCE [LARGE SCALE GENOMIC DNA]</scope>
    <source>
        <strain evidence="1 3">PAMC 27485</strain>
    </source>
</reference>
<dbReference type="EMBL" id="CP014504">
    <property type="protein sequence ID" value="AMP98977.1"/>
    <property type="molecule type" value="Genomic_DNA"/>
</dbReference>
<dbReference type="EMBL" id="CP014504">
    <property type="protein sequence ID" value="AMP98259.1"/>
    <property type="molecule type" value="Genomic_DNA"/>
</dbReference>
<dbReference type="PANTHER" id="PTHR36455:SF1">
    <property type="entry name" value="BLR8292 PROTEIN"/>
    <property type="match status" value="1"/>
</dbReference>
<dbReference type="OrthoDB" id="4956084at2"/>
<dbReference type="KEGG" id="pcm:AY601_1341"/>
<dbReference type="NCBIfam" id="NF033819">
    <property type="entry name" value="IS66_TnpB"/>
    <property type="match status" value="1"/>
</dbReference>
<dbReference type="PANTHER" id="PTHR36455">
    <property type="match status" value="1"/>
</dbReference>
<dbReference type="Pfam" id="PF05717">
    <property type="entry name" value="TnpB_IS66"/>
    <property type="match status" value="1"/>
</dbReference>
<proteinExistence type="predicted"/>
<dbReference type="RefSeq" id="WP_068398223.1">
    <property type="nucleotide sequence ID" value="NZ_CP014504.1"/>
</dbReference>
<dbReference type="KEGG" id="pcm:AY601_2076"/>
<evidence type="ECO:0000313" key="1">
    <source>
        <dbReference type="EMBL" id="AMP98259.1"/>
    </source>
</evidence>